<reference evidence="8 9" key="1">
    <citation type="submission" date="2016-07" db="EMBL/GenBank/DDBJ databases">
        <title>Genome analysis of Burkholderia fungorum ES3-20.</title>
        <authorList>
            <person name="Xu D."/>
            <person name="Yao R."/>
            <person name="Zheng S."/>
        </authorList>
    </citation>
    <scope>NUCLEOTIDE SEQUENCE [LARGE SCALE GENOMIC DNA]</scope>
    <source>
        <strain evidence="8 9">ES3-20</strain>
    </source>
</reference>
<evidence type="ECO:0000256" key="3">
    <source>
        <dbReference type="ARBA" id="ARBA00023002"/>
    </source>
</evidence>
<proteinExistence type="inferred from homology"/>
<comment type="subunit">
    <text evidence="6">Homotetramer.</text>
</comment>
<dbReference type="GO" id="GO:0019441">
    <property type="term" value="P:L-tryptophan catabolic process to kynurenine"/>
    <property type="evidence" value="ECO:0007669"/>
    <property type="project" value="UniProtKB-UniRule"/>
</dbReference>
<evidence type="ECO:0000256" key="2">
    <source>
        <dbReference type="ARBA" id="ARBA00022964"/>
    </source>
</evidence>
<feature type="binding site" evidence="6">
    <location>
        <position position="284"/>
    </location>
    <ligand>
        <name>substrate</name>
    </ligand>
</feature>
<dbReference type="OrthoDB" id="9776847at2"/>
<dbReference type="GO" id="GO:0019442">
    <property type="term" value="P:L-tryptophan catabolic process to acetyl-CoA"/>
    <property type="evidence" value="ECO:0007669"/>
    <property type="project" value="TreeGrafter"/>
</dbReference>
<sequence length="312" mass="35345">MPHYAPHIPETVRADVFGAAVRPRDIPLSTDESRERTVAETQGAPLVDHPGTSNPYIDYESIDLLLALQHPRSEGYDEMCFIIVGQVKELLFKGLHFELYNAQQQIRGDCISEALEILARAKAFAQYITQSWDILGTITTEGFNQFRNHLGTASGQFSFMYRHVEFILGNKSTRLAQAHRNVPHVWPAIDAALNSPSLYDDVIALLSRRGFQIESSALSRDWAETYVPNESVERAWLKVYGNPSPTHDLYRLGEALCGLADVLSQYRWRHFVSVERIIGFKPGTGGSGGVQWLRHVVDHRFFPELWSMRTSM</sequence>
<dbReference type="Proteomes" id="UP000283709">
    <property type="component" value="Unassembled WGS sequence"/>
</dbReference>
<evidence type="ECO:0000256" key="5">
    <source>
        <dbReference type="ARBA" id="ARBA00023079"/>
    </source>
</evidence>
<evidence type="ECO:0000313" key="8">
    <source>
        <dbReference type="EMBL" id="RKF45420.1"/>
    </source>
</evidence>
<dbReference type="Pfam" id="PF03301">
    <property type="entry name" value="Trp_dioxygenase"/>
    <property type="match status" value="2"/>
</dbReference>
<evidence type="ECO:0000313" key="9">
    <source>
        <dbReference type="Proteomes" id="UP000283709"/>
    </source>
</evidence>
<comment type="pathway">
    <text evidence="6">Amino-acid degradation; L-tryptophan degradation via kynurenine pathway; L-kynurenine from L-tryptophan: step 1/2.</text>
</comment>
<dbReference type="SUPFAM" id="SSF140959">
    <property type="entry name" value="Indolic compounds 2,3-dioxygenase-like"/>
    <property type="match status" value="1"/>
</dbReference>
<comment type="function">
    <text evidence="6">Heme-dependent dioxygenase that catalyzes the oxidative cleavage of the L-tryptophan (L-Trp) pyrrole ring and converts L-tryptophan to N-formyl-L-kynurenine. Catalyzes the oxidative cleavage of the indole moiety.</text>
</comment>
<dbReference type="PANTHER" id="PTHR10138:SF0">
    <property type="entry name" value="TRYPTOPHAN 2,3-DIOXYGENASE"/>
    <property type="match status" value="1"/>
</dbReference>
<dbReference type="EMBL" id="MCAS01000016">
    <property type="protein sequence ID" value="RKF45420.1"/>
    <property type="molecule type" value="Genomic_DNA"/>
</dbReference>
<gene>
    <name evidence="6" type="primary">kynA</name>
    <name evidence="8" type="ORF">BCY88_27275</name>
</gene>
<keyword evidence="5 6" id="KW-0823">Tryptophan catabolism</keyword>
<organism evidence="8 9">
    <name type="scientific">Paraburkholderia fungorum</name>
    <dbReference type="NCBI Taxonomy" id="134537"/>
    <lineage>
        <taxon>Bacteria</taxon>
        <taxon>Pseudomonadati</taxon>
        <taxon>Pseudomonadota</taxon>
        <taxon>Betaproteobacteria</taxon>
        <taxon>Burkholderiales</taxon>
        <taxon>Burkholderiaceae</taxon>
        <taxon>Paraburkholderia</taxon>
    </lineage>
</organism>
<dbReference type="InterPro" id="IPR037217">
    <property type="entry name" value="Trp/Indoleamine_2_3_dOase-like"/>
</dbReference>
<comment type="similarity">
    <text evidence="6">Belongs to the tryptophan 2,3-dioxygenase family.</text>
</comment>
<evidence type="ECO:0000256" key="6">
    <source>
        <dbReference type="HAMAP-Rule" id="MF_01972"/>
    </source>
</evidence>
<comment type="caution">
    <text evidence="6">Lacks conserved residue(s) required for the propagation of feature annotation.</text>
</comment>
<feature type="binding site" evidence="6">
    <location>
        <position position="147"/>
    </location>
    <ligand>
        <name>substrate</name>
    </ligand>
</feature>
<keyword evidence="3 6" id="KW-0560">Oxidoreductase</keyword>
<evidence type="ECO:0000256" key="7">
    <source>
        <dbReference type="SAM" id="MobiDB-lite"/>
    </source>
</evidence>
<keyword evidence="2 6" id="KW-0223">Dioxygenase</keyword>
<dbReference type="PANTHER" id="PTHR10138">
    <property type="entry name" value="TRYPTOPHAN 2,3-DIOXYGENASE"/>
    <property type="match status" value="1"/>
</dbReference>
<dbReference type="UniPathway" id="UPA00333">
    <property type="reaction ID" value="UER00453"/>
</dbReference>
<feature type="binding site" description="axial binding residue" evidence="6">
    <location>
        <position position="270"/>
    </location>
    <ligand>
        <name>heme</name>
        <dbReference type="ChEBI" id="CHEBI:30413"/>
    </ligand>
    <ligandPart>
        <name>Fe</name>
        <dbReference type="ChEBI" id="CHEBI:18248"/>
    </ligandPart>
</feature>
<comment type="caution">
    <text evidence="8">The sequence shown here is derived from an EMBL/GenBank/DDBJ whole genome shotgun (WGS) entry which is preliminary data.</text>
</comment>
<evidence type="ECO:0000256" key="4">
    <source>
        <dbReference type="ARBA" id="ARBA00023004"/>
    </source>
</evidence>
<name>A0A3R7ESP2_9BURK</name>
<keyword evidence="4 6" id="KW-0408">Iron</keyword>
<dbReference type="GO" id="GO:0004833">
    <property type="term" value="F:L-tryptophan 2,3-dioxygenase activity"/>
    <property type="evidence" value="ECO:0007669"/>
    <property type="project" value="UniProtKB-UniRule"/>
</dbReference>
<keyword evidence="1 6" id="KW-0349">Heme</keyword>
<dbReference type="GO" id="GO:0046872">
    <property type="term" value="F:metal ion binding"/>
    <property type="evidence" value="ECO:0007669"/>
    <property type="project" value="UniProtKB-KW"/>
</dbReference>
<dbReference type="Gene3D" id="1.20.58.480">
    <property type="match status" value="1"/>
</dbReference>
<accession>A0A3R7ESP2</accession>
<comment type="catalytic activity">
    <reaction evidence="6">
        <text>L-tryptophan + O2 = N-formyl-L-kynurenine</text>
        <dbReference type="Rhea" id="RHEA:24536"/>
        <dbReference type="ChEBI" id="CHEBI:15379"/>
        <dbReference type="ChEBI" id="CHEBI:57912"/>
        <dbReference type="ChEBI" id="CHEBI:58629"/>
        <dbReference type="EC" id="1.13.11.11"/>
    </reaction>
</comment>
<dbReference type="EC" id="1.13.11.11" evidence="6"/>
<dbReference type="HAMAP" id="MF_01972">
    <property type="entry name" value="T23O"/>
    <property type="match status" value="1"/>
</dbReference>
<dbReference type="GO" id="GO:0020037">
    <property type="term" value="F:heme binding"/>
    <property type="evidence" value="ECO:0007669"/>
    <property type="project" value="UniProtKB-UniRule"/>
</dbReference>
<feature type="region of interest" description="Disordered" evidence="7">
    <location>
        <begin position="28"/>
        <end position="50"/>
    </location>
</feature>
<dbReference type="AlphaFoldDB" id="A0A3R7ESP2"/>
<dbReference type="RefSeq" id="WP_120345489.1">
    <property type="nucleotide sequence ID" value="NZ_MCAS01000016.1"/>
</dbReference>
<comment type="cofactor">
    <cofactor evidence="6">
        <name>heme</name>
        <dbReference type="ChEBI" id="CHEBI:30413"/>
    </cofactor>
    <text evidence="6">Binds 1 heme group per subunit.</text>
</comment>
<protein>
    <recommendedName>
        <fullName evidence="6">Tryptophan 2,3-dioxygenase</fullName>
        <shortName evidence="6">TDO</shortName>
        <ecNumber evidence="6">1.13.11.11</ecNumber>
    </recommendedName>
    <alternativeName>
        <fullName evidence="6">Tryptamin 2,3-dioxygenase</fullName>
    </alternativeName>
    <alternativeName>
        <fullName evidence="6">Tryptophan oxygenase</fullName>
        <shortName evidence="6">TO</shortName>
        <shortName evidence="6">TRPO</shortName>
    </alternativeName>
    <alternativeName>
        <fullName evidence="6">Tryptophan pyrrolase</fullName>
    </alternativeName>
    <alternativeName>
        <fullName evidence="6">Tryptophanase</fullName>
    </alternativeName>
</protein>
<evidence type="ECO:0000256" key="1">
    <source>
        <dbReference type="ARBA" id="ARBA00022617"/>
    </source>
</evidence>
<dbReference type="InterPro" id="IPR004981">
    <property type="entry name" value="Trp_2_3_dOase"/>
</dbReference>
<keyword evidence="6" id="KW-0479">Metal-binding</keyword>